<evidence type="ECO:0000256" key="1">
    <source>
        <dbReference type="SAM" id="SignalP"/>
    </source>
</evidence>
<dbReference type="AlphaFoldDB" id="A0A6I6JZL9"/>
<feature type="signal peptide" evidence="1">
    <location>
        <begin position="1"/>
        <end position="19"/>
    </location>
</feature>
<dbReference type="EMBL" id="CP046401">
    <property type="protein sequence ID" value="QGY46618.1"/>
    <property type="molecule type" value="Genomic_DNA"/>
</dbReference>
<gene>
    <name evidence="2" type="ORF">GM418_24040</name>
</gene>
<proteinExistence type="predicted"/>
<feature type="chain" id="PRO_5026279998" evidence="1">
    <location>
        <begin position="20"/>
        <end position="122"/>
    </location>
</feature>
<name>A0A6I6JZL9_9BACT</name>
<organism evidence="2 3">
    <name type="scientific">Maribellus comscasis</name>
    <dbReference type="NCBI Taxonomy" id="2681766"/>
    <lineage>
        <taxon>Bacteria</taxon>
        <taxon>Pseudomonadati</taxon>
        <taxon>Bacteroidota</taxon>
        <taxon>Bacteroidia</taxon>
        <taxon>Marinilabiliales</taxon>
        <taxon>Prolixibacteraceae</taxon>
        <taxon>Maribellus</taxon>
    </lineage>
</organism>
<dbReference type="KEGG" id="mcos:GM418_24040"/>
<evidence type="ECO:0000313" key="3">
    <source>
        <dbReference type="Proteomes" id="UP000428260"/>
    </source>
</evidence>
<protein>
    <submittedName>
        <fullName evidence="2">Uncharacterized protein</fullName>
    </submittedName>
</protein>
<evidence type="ECO:0000313" key="2">
    <source>
        <dbReference type="EMBL" id="QGY46618.1"/>
    </source>
</evidence>
<reference evidence="2 3" key="1">
    <citation type="submission" date="2019-11" db="EMBL/GenBank/DDBJ databases">
        <authorList>
            <person name="Zheng R.K."/>
            <person name="Sun C.M."/>
        </authorList>
    </citation>
    <scope>NUCLEOTIDE SEQUENCE [LARGE SCALE GENOMIC DNA]</scope>
    <source>
        <strain evidence="2 3">WC007</strain>
    </source>
</reference>
<keyword evidence="3" id="KW-1185">Reference proteome</keyword>
<accession>A0A6I6JZL9</accession>
<dbReference type="RefSeq" id="WP_158869746.1">
    <property type="nucleotide sequence ID" value="NZ_CP046401.1"/>
</dbReference>
<dbReference type="Proteomes" id="UP000428260">
    <property type="component" value="Chromosome"/>
</dbReference>
<keyword evidence="1" id="KW-0732">Signal</keyword>
<sequence length="122" mass="13303">MKKLLIFTLLAAFTATLNAAPQTRKKDILGKWKYEVASAPYGYEKGTLVFSEKEGELAGEVQFNDGSKAQMTKIAFEDETLKCGLYVEGGYIGIEAKIDGKKMAGSVDTPDGKIDLKAEKTE</sequence>